<organism evidence="4 5">
    <name type="scientific">Hyalella azteca</name>
    <name type="common">Amphipod</name>
    <dbReference type="NCBI Taxonomy" id="294128"/>
    <lineage>
        <taxon>Eukaryota</taxon>
        <taxon>Metazoa</taxon>
        <taxon>Ecdysozoa</taxon>
        <taxon>Arthropoda</taxon>
        <taxon>Crustacea</taxon>
        <taxon>Multicrustacea</taxon>
        <taxon>Malacostraca</taxon>
        <taxon>Eumalacostraca</taxon>
        <taxon>Peracarida</taxon>
        <taxon>Amphipoda</taxon>
        <taxon>Senticaudata</taxon>
        <taxon>Talitrida</taxon>
        <taxon>Talitroidea</taxon>
        <taxon>Hyalellidae</taxon>
        <taxon>Hyalella</taxon>
    </lineage>
</organism>
<comment type="subcellular location">
    <subcellularLocation>
        <location evidence="1">Cytoplasm</location>
    </subcellularLocation>
</comment>
<dbReference type="PANTHER" id="PTHR12269:SF1">
    <property type="entry name" value="EUKARYOTIC TRANSLATION INITIATION FACTOR 4E TRANSPORTER"/>
    <property type="match status" value="1"/>
</dbReference>
<dbReference type="AlphaFoldDB" id="A0A8B7MY01"/>
<reference evidence="5" key="1">
    <citation type="submission" date="2025-08" db="UniProtKB">
        <authorList>
            <consortium name="RefSeq"/>
        </authorList>
    </citation>
    <scope>IDENTIFICATION</scope>
    <source>
        <tissue evidence="5">Whole organism</tissue>
    </source>
</reference>
<evidence type="ECO:0000256" key="3">
    <source>
        <dbReference type="SAM" id="MobiDB-lite"/>
    </source>
</evidence>
<keyword evidence="2" id="KW-0963">Cytoplasm</keyword>
<dbReference type="Proteomes" id="UP000694843">
    <property type="component" value="Unplaced"/>
</dbReference>
<name>A0A8B7MY01_HYAAZ</name>
<dbReference type="GO" id="GO:0036464">
    <property type="term" value="C:cytoplasmic ribonucleoprotein granule"/>
    <property type="evidence" value="ECO:0007669"/>
    <property type="project" value="UniProtKB-ARBA"/>
</dbReference>
<dbReference type="GO" id="GO:0017148">
    <property type="term" value="P:negative regulation of translation"/>
    <property type="evidence" value="ECO:0007669"/>
    <property type="project" value="TreeGrafter"/>
</dbReference>
<dbReference type="GeneID" id="108664326"/>
<keyword evidence="4" id="KW-1185">Reference proteome</keyword>
<proteinExistence type="predicted"/>
<accession>A0A8B7MY01</accession>
<protein>
    <submittedName>
        <fullName evidence="5">Dual specificity protein kinase splA-like</fullName>
    </submittedName>
</protein>
<feature type="region of interest" description="Disordered" evidence="3">
    <location>
        <begin position="1"/>
        <end position="23"/>
    </location>
</feature>
<dbReference type="GO" id="GO:0005634">
    <property type="term" value="C:nucleus"/>
    <property type="evidence" value="ECO:0007669"/>
    <property type="project" value="TreeGrafter"/>
</dbReference>
<feature type="compositionally biased region" description="Basic and acidic residues" evidence="3">
    <location>
        <begin position="196"/>
        <end position="211"/>
    </location>
</feature>
<evidence type="ECO:0000313" key="4">
    <source>
        <dbReference type="Proteomes" id="UP000694843"/>
    </source>
</evidence>
<dbReference type="GO" id="GO:0003729">
    <property type="term" value="F:mRNA binding"/>
    <property type="evidence" value="ECO:0007669"/>
    <property type="project" value="TreeGrafter"/>
</dbReference>
<feature type="compositionally biased region" description="Low complexity" evidence="3">
    <location>
        <begin position="244"/>
        <end position="255"/>
    </location>
</feature>
<feature type="compositionally biased region" description="Polar residues" evidence="3">
    <location>
        <begin position="226"/>
        <end position="241"/>
    </location>
</feature>
<dbReference type="RefSeq" id="XP_018006386.2">
    <property type="nucleotide sequence ID" value="XM_018150897.2"/>
</dbReference>
<evidence type="ECO:0000313" key="5">
    <source>
        <dbReference type="RefSeq" id="XP_018006386.2"/>
    </source>
</evidence>
<feature type="region of interest" description="Disordered" evidence="3">
    <location>
        <begin position="144"/>
        <end position="262"/>
    </location>
</feature>
<gene>
    <name evidence="5" type="primary">LOC108664326</name>
</gene>
<dbReference type="InterPro" id="IPR018862">
    <property type="entry name" value="eIF4E-T"/>
</dbReference>
<dbReference type="KEGG" id="hazt:108664326"/>
<feature type="compositionally biased region" description="Polar residues" evidence="3">
    <location>
        <begin position="153"/>
        <end position="191"/>
    </location>
</feature>
<evidence type="ECO:0000256" key="2">
    <source>
        <dbReference type="ARBA" id="ARBA00022490"/>
    </source>
</evidence>
<dbReference type="OrthoDB" id="8916892at2759"/>
<evidence type="ECO:0000256" key="1">
    <source>
        <dbReference type="ARBA" id="ARBA00004496"/>
    </source>
</evidence>
<dbReference type="PANTHER" id="PTHR12269">
    <property type="entry name" value="EUKARYOTIC TRANSLATION INITIATION FACTOR 4E TRANSPORTER"/>
    <property type="match status" value="1"/>
</dbReference>
<sequence>MGGGPASSAPPPSAQGVPPAGGLRPEVLSILQRVMSGQTSDAQLVSQLQNGALNAAQREHVLMALQVLAQPSVMAHRPQLSPSPTAKGGLCVGSGPVSPRVLSPNPGDNTLLAPHPAMAQTRLSPLILEGSAYVVYFPYVKHRKRDSERGRSPNPSMPVTTTALTSAPKESSPNKSVTTKSQSPLAFTPTSVMRKMTAESARDKTAADKTNEASTTAAPTALGEQQPCNAASSIATTSSGYIASHPHPSSISHHPGNQLLGPKSQQLVMNAGGNPNMAGMMRNPPPGHPHLNTGGFLQPHHRPPPNTMPNLNLRHHHPAMGVLSHAPSYNQHLLRGQPQHAMHRSAMNSSLHPLYNNNNSNNNNNNNIPCTTQQQMMFKTPGCRQSPVPPGGLNLAQLLGGDVLAQAQAGALPQLPGGKALRVEEIEKQHHPAH</sequence>